<comment type="caution">
    <text evidence="2">The sequence shown here is derived from an EMBL/GenBank/DDBJ whole genome shotgun (WGS) entry which is preliminary data.</text>
</comment>
<evidence type="ECO:0000313" key="2">
    <source>
        <dbReference type="EMBL" id="GIM29861.1"/>
    </source>
</evidence>
<accession>A0A919S1Z2</accession>
<evidence type="ECO:0000256" key="1">
    <source>
        <dbReference type="SAM" id="Phobius"/>
    </source>
</evidence>
<dbReference type="RefSeq" id="WP_212904546.1">
    <property type="nucleotide sequence ID" value="NZ_BOPZ01000023.1"/>
</dbReference>
<keyword evidence="1" id="KW-0812">Transmembrane</keyword>
<dbReference type="EMBL" id="BOPZ01000023">
    <property type="protein sequence ID" value="GIM29861.1"/>
    <property type="molecule type" value="Genomic_DNA"/>
</dbReference>
<organism evidence="2 3">
    <name type="scientific">Clostridium polyendosporum</name>
    <dbReference type="NCBI Taxonomy" id="69208"/>
    <lineage>
        <taxon>Bacteria</taxon>
        <taxon>Bacillati</taxon>
        <taxon>Bacillota</taxon>
        <taxon>Clostridia</taxon>
        <taxon>Eubacteriales</taxon>
        <taxon>Clostridiaceae</taxon>
        <taxon>Clostridium</taxon>
    </lineage>
</organism>
<reference evidence="2" key="1">
    <citation type="submission" date="2021-03" db="EMBL/GenBank/DDBJ databases">
        <title>Taxonomic study of Clostridium polyendosporum from meadow-gley soil under rice.</title>
        <authorList>
            <person name="Kobayashi H."/>
            <person name="Tanizawa Y."/>
            <person name="Yagura M."/>
        </authorList>
    </citation>
    <scope>NUCLEOTIDE SEQUENCE</scope>
    <source>
        <strain evidence="2">JCM 30710</strain>
    </source>
</reference>
<keyword evidence="1" id="KW-0472">Membrane</keyword>
<feature type="transmembrane region" description="Helical" evidence="1">
    <location>
        <begin position="6"/>
        <end position="25"/>
    </location>
</feature>
<proteinExistence type="predicted"/>
<name>A0A919S1Z2_9CLOT</name>
<gene>
    <name evidence="2" type="ORF">CPJCM30710_25270</name>
</gene>
<dbReference type="AlphaFoldDB" id="A0A919S1Z2"/>
<keyword evidence="3" id="KW-1185">Reference proteome</keyword>
<keyword evidence="1" id="KW-1133">Transmembrane helix</keyword>
<dbReference type="Proteomes" id="UP000679179">
    <property type="component" value="Unassembled WGS sequence"/>
</dbReference>
<protein>
    <submittedName>
        <fullName evidence="2">Uncharacterized protein</fullName>
    </submittedName>
</protein>
<sequence length="147" mass="17180">MNIKKYLLGFLIIAFLIFAFIDIVWNSNLRHNIIGNKQWTQKKKEFKSTEISKITFYTGGLNGKNIELTEKEKDNFIINLINSKFYKSNWRGMIDGGIAITIVFNDGTKDYFEYCGESIFQITYNGKMFSIRNKELEKTLLSYNVTL</sequence>
<evidence type="ECO:0000313" key="3">
    <source>
        <dbReference type="Proteomes" id="UP000679179"/>
    </source>
</evidence>